<evidence type="ECO:0000256" key="4">
    <source>
        <dbReference type="ARBA" id="ARBA00022840"/>
    </source>
</evidence>
<name>A0A1F6Y5K8_9BACT</name>
<feature type="region of interest" description="Aspartate" evidence="7">
    <location>
        <begin position="222"/>
        <end position="225"/>
    </location>
</feature>
<feature type="binding site" evidence="7">
    <location>
        <begin position="437"/>
        <end position="440"/>
    </location>
    <ligand>
        <name>ATP</name>
        <dbReference type="ChEBI" id="CHEBI:30616"/>
    </ligand>
</feature>
<dbReference type="InterPro" id="IPR012340">
    <property type="entry name" value="NA-bd_OB-fold"/>
</dbReference>
<dbReference type="GO" id="GO:0006422">
    <property type="term" value="P:aspartyl-tRNA aminoacylation"/>
    <property type="evidence" value="ECO:0007669"/>
    <property type="project" value="UniProtKB-UniRule"/>
</dbReference>
<evidence type="ECO:0000256" key="1">
    <source>
        <dbReference type="ARBA" id="ARBA00006303"/>
    </source>
</evidence>
<evidence type="ECO:0000256" key="2">
    <source>
        <dbReference type="ARBA" id="ARBA00022598"/>
    </source>
</evidence>
<keyword evidence="7" id="KW-0963">Cytoplasm</keyword>
<comment type="similarity">
    <text evidence="1 7">Belongs to the class-II aminoacyl-tRNA synthetase family. Type 1 subfamily.</text>
</comment>
<dbReference type="GO" id="GO:0004815">
    <property type="term" value="F:aspartate-tRNA ligase activity"/>
    <property type="evidence" value="ECO:0007669"/>
    <property type="project" value="UniProtKB-UniRule"/>
</dbReference>
<keyword evidence="3 7" id="KW-0547">Nucleotide-binding</keyword>
<dbReference type="Pfam" id="PF00152">
    <property type="entry name" value="tRNA-synt_2"/>
    <property type="match status" value="1"/>
</dbReference>
<keyword evidence="6 7" id="KW-0030">Aminoacyl-tRNA synthetase</keyword>
<dbReference type="CDD" id="cd04317">
    <property type="entry name" value="EcAspRS_like_N"/>
    <property type="match status" value="1"/>
</dbReference>
<dbReference type="InterPro" id="IPR047090">
    <property type="entry name" value="AspRS_core"/>
</dbReference>
<accession>A0A1F6Y5K8</accession>
<evidence type="ECO:0000256" key="6">
    <source>
        <dbReference type="ARBA" id="ARBA00023146"/>
    </source>
</evidence>
<feature type="binding site" evidence="7">
    <location>
        <begin position="244"/>
        <end position="246"/>
    </location>
    <ligand>
        <name>ATP</name>
        <dbReference type="ChEBI" id="CHEBI:30616"/>
    </ligand>
</feature>
<keyword evidence="4 7" id="KW-0067">ATP-binding</keyword>
<dbReference type="Pfam" id="PF01336">
    <property type="entry name" value="tRNA_anti-codon"/>
    <property type="match status" value="1"/>
</dbReference>
<dbReference type="InterPro" id="IPR006195">
    <property type="entry name" value="aa-tRNA-synth_II"/>
</dbReference>
<dbReference type="InterPro" id="IPR047089">
    <property type="entry name" value="Asp-tRNA-ligase_1_N"/>
</dbReference>
<dbReference type="InterPro" id="IPR045864">
    <property type="entry name" value="aa-tRNA-synth_II/BPL/LPL"/>
</dbReference>
<feature type="domain" description="Aminoacyl-transfer RNA synthetases class-II family profile" evidence="8">
    <location>
        <begin position="165"/>
        <end position="458"/>
    </location>
</feature>
<dbReference type="HAMAP" id="MF_00044">
    <property type="entry name" value="Asp_tRNA_synth_type1"/>
    <property type="match status" value="1"/>
</dbReference>
<dbReference type="AlphaFoldDB" id="A0A1F6Y5K8"/>
<dbReference type="Gene3D" id="3.30.1360.30">
    <property type="entry name" value="GAD-like domain"/>
    <property type="match status" value="1"/>
</dbReference>
<feature type="binding site" evidence="7">
    <location>
        <position position="244"/>
    </location>
    <ligand>
        <name>L-aspartate</name>
        <dbReference type="ChEBI" id="CHEBI:29991"/>
    </ligand>
</feature>
<evidence type="ECO:0000259" key="8">
    <source>
        <dbReference type="PROSITE" id="PS50862"/>
    </source>
</evidence>
<dbReference type="GO" id="GO:0003676">
    <property type="term" value="F:nucleic acid binding"/>
    <property type="evidence" value="ECO:0007669"/>
    <property type="project" value="InterPro"/>
</dbReference>
<keyword evidence="2 7" id="KW-0436">Ligase</keyword>
<dbReference type="Gene3D" id="3.30.930.10">
    <property type="entry name" value="Bira Bifunctional Protein, Domain 2"/>
    <property type="match status" value="2"/>
</dbReference>
<feature type="binding site" evidence="7">
    <location>
        <position position="385"/>
    </location>
    <ligand>
        <name>ATP</name>
        <dbReference type="ChEBI" id="CHEBI:30616"/>
    </ligand>
</feature>
<dbReference type="GO" id="GO:0005524">
    <property type="term" value="F:ATP binding"/>
    <property type="evidence" value="ECO:0007669"/>
    <property type="project" value="UniProtKB-UniRule"/>
</dbReference>
<evidence type="ECO:0000256" key="3">
    <source>
        <dbReference type="ARBA" id="ARBA00022741"/>
    </source>
</evidence>
<dbReference type="SUPFAM" id="SSF50249">
    <property type="entry name" value="Nucleic acid-binding proteins"/>
    <property type="match status" value="1"/>
</dbReference>
<comment type="catalytic activity">
    <reaction evidence="7">
        <text>tRNA(Asp) + L-aspartate + ATP = L-aspartyl-tRNA(Asp) + AMP + diphosphate</text>
        <dbReference type="Rhea" id="RHEA:19649"/>
        <dbReference type="Rhea" id="RHEA-COMP:9660"/>
        <dbReference type="Rhea" id="RHEA-COMP:9678"/>
        <dbReference type="ChEBI" id="CHEBI:29991"/>
        <dbReference type="ChEBI" id="CHEBI:30616"/>
        <dbReference type="ChEBI" id="CHEBI:33019"/>
        <dbReference type="ChEBI" id="CHEBI:78442"/>
        <dbReference type="ChEBI" id="CHEBI:78516"/>
        <dbReference type="ChEBI" id="CHEBI:456215"/>
        <dbReference type="EC" id="6.1.1.12"/>
    </reaction>
</comment>
<dbReference type="CDD" id="cd00777">
    <property type="entry name" value="AspRS_core"/>
    <property type="match status" value="1"/>
</dbReference>
<comment type="caution">
    <text evidence="9">The sequence shown here is derived from an EMBL/GenBank/DDBJ whole genome shotgun (WGS) entry which is preliminary data.</text>
</comment>
<dbReference type="InterPro" id="IPR004524">
    <property type="entry name" value="Asp-tRNA-ligase_1"/>
</dbReference>
<dbReference type="InterPro" id="IPR004364">
    <property type="entry name" value="Aa-tRNA-synt_II"/>
</dbReference>
<dbReference type="InterPro" id="IPR004365">
    <property type="entry name" value="NA-bd_OB_tRNA"/>
</dbReference>
<dbReference type="PANTHER" id="PTHR22594:SF5">
    <property type="entry name" value="ASPARTATE--TRNA LIGASE, MITOCHONDRIAL"/>
    <property type="match status" value="1"/>
</dbReference>
<comment type="function">
    <text evidence="7">Catalyzes the attachment of L-aspartate to tRNA(Asp) in a two-step reaction: L-aspartate is first activated by ATP to form Asp-AMP and then transferred to the acceptor end of tRNA(Asp).</text>
</comment>
<feature type="binding site" evidence="7">
    <location>
        <position position="392"/>
    </location>
    <ligand>
        <name>L-aspartate</name>
        <dbReference type="ChEBI" id="CHEBI:29991"/>
    </ligand>
</feature>
<dbReference type="PRINTS" id="PR01042">
    <property type="entry name" value="TRNASYNTHASP"/>
</dbReference>
<dbReference type="InterPro" id="IPR002312">
    <property type="entry name" value="Asp/Asn-tRNA-synth_IIb"/>
</dbReference>
<evidence type="ECO:0000313" key="9">
    <source>
        <dbReference type="EMBL" id="OGJ01644.1"/>
    </source>
</evidence>
<keyword evidence="5 7" id="KW-0648">Protein biosynthesis</keyword>
<organism evidence="9 10">
    <name type="scientific">Candidatus Nomurabacteria bacterium RIFCSPLOWO2_02_FULL_40_67</name>
    <dbReference type="NCBI Taxonomy" id="1801787"/>
    <lineage>
        <taxon>Bacteria</taxon>
        <taxon>Candidatus Nomuraibacteriota</taxon>
    </lineage>
</organism>
<feature type="binding site" evidence="7">
    <location>
        <position position="253"/>
    </location>
    <ligand>
        <name>ATP</name>
        <dbReference type="ChEBI" id="CHEBI:30616"/>
    </ligand>
</feature>
<dbReference type="InterPro" id="IPR004115">
    <property type="entry name" value="GAD-like_sf"/>
</dbReference>
<evidence type="ECO:0000256" key="5">
    <source>
        <dbReference type="ARBA" id="ARBA00022917"/>
    </source>
</evidence>
<dbReference type="PROSITE" id="PS50862">
    <property type="entry name" value="AA_TRNA_LIGASE_II"/>
    <property type="match status" value="1"/>
</dbReference>
<dbReference type="PANTHER" id="PTHR22594">
    <property type="entry name" value="ASPARTYL/LYSYL-TRNA SYNTHETASE"/>
    <property type="match status" value="1"/>
</dbReference>
<comment type="subcellular location">
    <subcellularLocation>
        <location evidence="7">Cytoplasm</location>
    </subcellularLocation>
</comment>
<dbReference type="Proteomes" id="UP000177693">
    <property type="component" value="Unassembled WGS sequence"/>
</dbReference>
<reference evidence="9 10" key="1">
    <citation type="journal article" date="2016" name="Nat. Commun.">
        <title>Thousands of microbial genomes shed light on interconnected biogeochemical processes in an aquifer system.</title>
        <authorList>
            <person name="Anantharaman K."/>
            <person name="Brown C.T."/>
            <person name="Hug L.A."/>
            <person name="Sharon I."/>
            <person name="Castelle C.J."/>
            <person name="Probst A.J."/>
            <person name="Thomas B.C."/>
            <person name="Singh A."/>
            <person name="Wilkins M.J."/>
            <person name="Karaoz U."/>
            <person name="Brodie E.L."/>
            <person name="Williams K.H."/>
            <person name="Hubbard S.S."/>
            <person name="Banfield J.F."/>
        </authorList>
    </citation>
    <scope>NUCLEOTIDE SEQUENCE [LARGE SCALE GENOMIC DNA]</scope>
</reference>
<dbReference type="Gene3D" id="2.40.50.140">
    <property type="entry name" value="Nucleic acid-binding proteins"/>
    <property type="match status" value="1"/>
</dbReference>
<protein>
    <recommendedName>
        <fullName evidence="7">Aspartate--tRNA ligase</fullName>
        <ecNumber evidence="7">6.1.1.12</ecNumber>
    </recommendedName>
    <alternativeName>
        <fullName evidence="7">Aspartyl-tRNA synthetase</fullName>
        <shortName evidence="7">AspRS</shortName>
    </alternativeName>
</protein>
<feature type="binding site" evidence="7">
    <location>
        <position position="349"/>
    </location>
    <ligand>
        <name>L-aspartate</name>
        <dbReference type="ChEBI" id="CHEBI:29991"/>
    </ligand>
</feature>
<dbReference type="GO" id="GO:0005737">
    <property type="term" value="C:cytoplasm"/>
    <property type="evidence" value="ECO:0007669"/>
    <property type="project" value="UniProtKB-SubCell"/>
</dbReference>
<dbReference type="EMBL" id="MFVL01000013">
    <property type="protein sequence ID" value="OGJ01644.1"/>
    <property type="molecule type" value="Genomic_DNA"/>
</dbReference>
<comment type="caution">
    <text evidence="7">Lacks conserved residue(s) required for the propagation of feature annotation.</text>
</comment>
<dbReference type="SUPFAM" id="SSF55681">
    <property type="entry name" value="Class II aaRS and biotin synthetases"/>
    <property type="match status" value="1"/>
</dbReference>
<evidence type="ECO:0000256" key="7">
    <source>
        <dbReference type="HAMAP-Rule" id="MF_00044"/>
    </source>
</evidence>
<evidence type="ECO:0000313" key="10">
    <source>
        <dbReference type="Proteomes" id="UP000177693"/>
    </source>
</evidence>
<comment type="subunit">
    <text evidence="7">Homodimer.</text>
</comment>
<proteinExistence type="inferred from homology"/>
<dbReference type="EC" id="6.1.1.12" evidence="7"/>
<feature type="binding site" evidence="7">
    <location>
        <position position="198"/>
    </location>
    <ligand>
        <name>L-aspartate</name>
        <dbReference type="ChEBI" id="CHEBI:29991"/>
    </ligand>
</feature>
<gene>
    <name evidence="7" type="primary">aspS</name>
    <name evidence="9" type="ORF">A3I23_00005</name>
</gene>
<sequence>MRNRIYIKDLKEHIGKEVIIAGWVDVRRDQGKMIFFDMRDMTGKVQCVALPGKNFPSKNFPAFALGDKGQGTHGFLNSSPESLVKEIRPEWVLKITGKVNKRPEKNIKAEVLNGDLELEVTQIEVLNKAETTPFQITESTIGINEDLRMKYKYLDLRTERMQKNIRMRDKIISFFRDYMHKNGFIEIETPILMKGTPEGSREYVVPSRLFNGKFYVLPQSPQQFKQLCMVAGFEKYFQIARCMRDEDTRGDRQLEFTQLDFEISFVTQEEVLEYTEAMFIELVKNVYPEKKISKIPFPRISYAESMKKYGSDKPDMRVNKNDPNELAFVWVLDFPMFEKTKEGELQAVHHPFCSIKEEDKEKFIKGEDMFSIRANAYDLVLNSYELSSGSIRIHERAIQKQVFDLLKISEEEQQKRFGHMLEAFTFGAPPHGGFAPGIDRIVMILQNEPNIREVIAFPKTGEGRDLMMGSPASITDKQLKELGIKLVK</sequence>